<proteinExistence type="predicted"/>
<dbReference type="InterPro" id="IPR050923">
    <property type="entry name" value="Cell_Proc_Reg/RNA_Proc"/>
</dbReference>
<dbReference type="AlphaFoldDB" id="A0AAP4B9M6"/>
<dbReference type="CDD" id="cd00060">
    <property type="entry name" value="FHA"/>
    <property type="match status" value="1"/>
</dbReference>
<dbReference type="SUPFAM" id="SSF49879">
    <property type="entry name" value="SMAD/FHA domain"/>
    <property type="match status" value="1"/>
</dbReference>
<dbReference type="InterPro" id="IPR008984">
    <property type="entry name" value="SMAD_FHA_dom_sf"/>
</dbReference>
<comment type="caution">
    <text evidence="3">The sequence shown here is derived from an EMBL/GenBank/DDBJ whole genome shotgun (WGS) entry which is preliminary data.</text>
</comment>
<dbReference type="PANTHER" id="PTHR23308">
    <property type="entry name" value="NUCLEAR INHIBITOR OF PROTEIN PHOSPHATASE-1"/>
    <property type="match status" value="1"/>
</dbReference>
<protein>
    <submittedName>
        <fullName evidence="3">FHA domain-containing protein</fullName>
    </submittedName>
</protein>
<feature type="region of interest" description="Disordered" evidence="1">
    <location>
        <begin position="196"/>
        <end position="224"/>
    </location>
</feature>
<dbReference type="Gene3D" id="2.60.200.20">
    <property type="match status" value="1"/>
</dbReference>
<keyword evidence="4" id="KW-1185">Reference proteome</keyword>
<dbReference type="InterPro" id="IPR000253">
    <property type="entry name" value="FHA_dom"/>
</dbReference>
<organism evidence="3 4">
    <name type="scientific">Fusibacillus kribbianus</name>
    <dbReference type="NCBI Taxonomy" id="3044208"/>
    <lineage>
        <taxon>Bacteria</taxon>
        <taxon>Bacillati</taxon>
        <taxon>Bacillota</taxon>
        <taxon>Clostridia</taxon>
        <taxon>Lachnospirales</taxon>
        <taxon>Lachnospiraceae</taxon>
        <taxon>Fusibacillus</taxon>
    </lineage>
</organism>
<evidence type="ECO:0000313" key="4">
    <source>
        <dbReference type="Proteomes" id="UP001300383"/>
    </source>
</evidence>
<accession>A0AAP4B9M6</accession>
<dbReference type="InterPro" id="IPR045962">
    <property type="entry name" value="DUF6382"/>
</dbReference>
<dbReference type="Pfam" id="PF00498">
    <property type="entry name" value="FHA"/>
    <property type="match status" value="1"/>
</dbReference>
<dbReference type="RefSeq" id="WP_283230295.1">
    <property type="nucleotide sequence ID" value="NZ_JASGBQ010000004.1"/>
</dbReference>
<dbReference type="EMBL" id="JASGBQ010000004">
    <property type="protein sequence ID" value="MDI9241787.1"/>
    <property type="molecule type" value="Genomic_DNA"/>
</dbReference>
<evidence type="ECO:0000313" key="3">
    <source>
        <dbReference type="EMBL" id="MDI9241787.1"/>
    </source>
</evidence>
<feature type="domain" description="FHA" evidence="2">
    <location>
        <begin position="260"/>
        <end position="310"/>
    </location>
</feature>
<evidence type="ECO:0000256" key="1">
    <source>
        <dbReference type="SAM" id="MobiDB-lite"/>
    </source>
</evidence>
<sequence>MDRIERQAPAENLFDSITYHMLLCNDIDGVFRLEIDEAAGEANYNTNGFTPLSRIFSAGIPKKAAVQVLKSLLNVWVNLDDYMIPRNELLMSLSDVYVHNETGEIRWLCGLQRDSRSPVEKLRLLMAELQTIMEGNPEQNQENMRTLLNYVKGVRRENLDQCKAMADTLILQDIAAASAEAAASDEPEVYGYEQGAAGYEPVPGEYEQEAAGGDETAPEWENGDDSLDIMIPDAFSKTGEVAYIIRIRTGDEMAIVLDETLIGKSPDADFCIPDNRAVSRHHASILMDEGEYYLVDHDSTNSTYLNGMRLDPGDEYRLCHGDGFVLADEPFQFMIR</sequence>
<gene>
    <name evidence="3" type="ORF">QJ036_04735</name>
</gene>
<dbReference type="Pfam" id="PF19909">
    <property type="entry name" value="DUF6382"/>
    <property type="match status" value="1"/>
</dbReference>
<dbReference type="Proteomes" id="UP001300383">
    <property type="component" value="Unassembled WGS sequence"/>
</dbReference>
<evidence type="ECO:0000259" key="2">
    <source>
        <dbReference type="PROSITE" id="PS50006"/>
    </source>
</evidence>
<name>A0AAP4B9M6_9FIRM</name>
<dbReference type="PROSITE" id="PS50006">
    <property type="entry name" value="FHA_DOMAIN"/>
    <property type="match status" value="1"/>
</dbReference>
<dbReference type="SMART" id="SM00240">
    <property type="entry name" value="FHA"/>
    <property type="match status" value="1"/>
</dbReference>
<reference evidence="3 4" key="1">
    <citation type="submission" date="2023-05" db="EMBL/GenBank/DDBJ databases">
        <title>[ruminococcus] sp. nov., isolated from a pig farm feces dump.</title>
        <authorList>
            <person name="Chang Y.-H."/>
        </authorList>
    </citation>
    <scope>NUCLEOTIDE SEQUENCE [LARGE SCALE GENOMIC DNA]</scope>
    <source>
        <strain evidence="3 4">YH-rum2234</strain>
    </source>
</reference>